<evidence type="ECO:0000313" key="2">
    <source>
        <dbReference type="Proteomes" id="UP000248021"/>
    </source>
</evidence>
<reference evidence="1 2" key="1">
    <citation type="submission" date="2018-05" db="EMBL/GenBank/DDBJ databases">
        <title>Genomic Encyclopedia of Type Strains, Phase IV (KMG-IV): sequencing the most valuable type-strain genomes for metagenomic binning, comparative biology and taxonomic classification.</title>
        <authorList>
            <person name="Goeker M."/>
        </authorList>
    </citation>
    <scope>NUCLEOTIDE SEQUENCE [LARGE SCALE GENOMIC DNA]</scope>
    <source>
        <strain evidence="1 2">DSM 6462</strain>
    </source>
</reference>
<dbReference type="Proteomes" id="UP000248021">
    <property type="component" value="Unassembled WGS sequence"/>
</dbReference>
<dbReference type="EMBL" id="QJJK01000004">
    <property type="protein sequence ID" value="PXW60397.1"/>
    <property type="molecule type" value="Genomic_DNA"/>
</dbReference>
<dbReference type="AlphaFoldDB" id="A0A2V3U9C6"/>
<proteinExistence type="predicted"/>
<evidence type="ECO:0000313" key="1">
    <source>
        <dbReference type="EMBL" id="PXW60397.1"/>
    </source>
</evidence>
<keyword evidence="2" id="KW-1185">Reference proteome</keyword>
<sequence length="229" mass="25112">MLIRFFCIDEPELHANTKIQGDLLQELLGLLSGESQLWIATHSIGMMRKAREIHDAAPDSVAFLDFGGHHFDHATVIAPQRPTRRFWESVLHVALDDLATLVAPREIIICEGNPAGQVAGKNAEHDAKIYSTIFAEEMPDVTFISAGSASQVSGDFFGLAAALPKVASGMIVTRLIDRDDHAPGDVTSYEEQGIKVLCRRHIEAYLYDDEILTALCESVGKSEIAPELM</sequence>
<organism evidence="1 2">
    <name type="scientific">Chelatococcus asaccharovorans</name>
    <dbReference type="NCBI Taxonomy" id="28210"/>
    <lineage>
        <taxon>Bacteria</taxon>
        <taxon>Pseudomonadati</taxon>
        <taxon>Pseudomonadota</taxon>
        <taxon>Alphaproteobacteria</taxon>
        <taxon>Hyphomicrobiales</taxon>
        <taxon>Chelatococcaceae</taxon>
        <taxon>Chelatococcus</taxon>
    </lineage>
</organism>
<accession>A0A2V3U9C6</accession>
<gene>
    <name evidence="1" type="ORF">C7450_104453</name>
</gene>
<comment type="caution">
    <text evidence="1">The sequence shown here is derived from an EMBL/GenBank/DDBJ whole genome shotgun (WGS) entry which is preliminary data.</text>
</comment>
<protein>
    <submittedName>
        <fullName evidence="1">Uncharacterized protein</fullName>
    </submittedName>
</protein>
<name>A0A2V3U9C6_9HYPH</name>